<name>A0A8H4QGZ6_9AGAR</name>
<gene>
    <name evidence="1" type="ORF">D9613_007090</name>
</gene>
<proteinExistence type="predicted"/>
<evidence type="ECO:0000313" key="1">
    <source>
        <dbReference type="EMBL" id="KAF4610576.1"/>
    </source>
</evidence>
<dbReference type="Proteomes" id="UP000521872">
    <property type="component" value="Unassembled WGS sequence"/>
</dbReference>
<comment type="caution">
    <text evidence="1">The sequence shown here is derived from an EMBL/GenBank/DDBJ whole genome shotgun (WGS) entry which is preliminary data.</text>
</comment>
<dbReference type="EMBL" id="JAACJL010000058">
    <property type="protein sequence ID" value="KAF4610576.1"/>
    <property type="molecule type" value="Genomic_DNA"/>
</dbReference>
<organism evidence="1 2">
    <name type="scientific">Agrocybe pediades</name>
    <dbReference type="NCBI Taxonomy" id="84607"/>
    <lineage>
        <taxon>Eukaryota</taxon>
        <taxon>Fungi</taxon>
        <taxon>Dikarya</taxon>
        <taxon>Basidiomycota</taxon>
        <taxon>Agaricomycotina</taxon>
        <taxon>Agaricomycetes</taxon>
        <taxon>Agaricomycetidae</taxon>
        <taxon>Agaricales</taxon>
        <taxon>Agaricineae</taxon>
        <taxon>Strophariaceae</taxon>
        <taxon>Agrocybe</taxon>
    </lineage>
</organism>
<reference evidence="1 2" key="1">
    <citation type="submission" date="2019-12" db="EMBL/GenBank/DDBJ databases">
        <authorList>
            <person name="Floudas D."/>
            <person name="Bentzer J."/>
            <person name="Ahren D."/>
            <person name="Johansson T."/>
            <person name="Persson P."/>
            <person name="Tunlid A."/>
        </authorList>
    </citation>
    <scope>NUCLEOTIDE SEQUENCE [LARGE SCALE GENOMIC DNA]</scope>
    <source>
        <strain evidence="1 2">CBS 102.39</strain>
    </source>
</reference>
<protein>
    <submittedName>
        <fullName evidence="1">Uncharacterized protein</fullName>
    </submittedName>
</protein>
<sequence>MLVPSSIYVEQIKEGPINISSPLKPQHSPLTMSDIELESEVSRFIPFFYPASQSTPPNVKASADALINHLKAEPEFAGSVATDLPTFLLYVATNHPSHTDQVLQATKTVYEEPSLPRINNWDSSRPNATFEEMFHVSLRENVNDAIRGPIEAEERKSFVGASLLAARARSLGLLDTPEIAGNFAEGLGFCDEKIHNYEGEVAEIAAAGACIQVLGGLSSLVEKQPKRFAKGKVLTALNRMAFPTISALIEFAKSHVEREELEDLTSEAIVEGLKNVGW</sequence>
<accession>A0A8H4QGZ6</accession>
<evidence type="ECO:0000313" key="2">
    <source>
        <dbReference type="Proteomes" id="UP000521872"/>
    </source>
</evidence>
<keyword evidence="2" id="KW-1185">Reference proteome</keyword>
<dbReference type="AlphaFoldDB" id="A0A8H4QGZ6"/>